<comment type="caution">
    <text evidence="3">The sequence shown here is derived from an EMBL/GenBank/DDBJ whole genome shotgun (WGS) entry which is preliminary data.</text>
</comment>
<evidence type="ECO:0000313" key="3">
    <source>
        <dbReference type="EMBL" id="KAK3239276.1"/>
    </source>
</evidence>
<feature type="region of interest" description="Disordered" evidence="2">
    <location>
        <begin position="277"/>
        <end position="322"/>
    </location>
</feature>
<keyword evidence="1" id="KW-0175">Coiled coil</keyword>
<name>A0AAE0BMF6_9CHLO</name>
<feature type="coiled-coil region" evidence="1">
    <location>
        <begin position="63"/>
        <end position="159"/>
    </location>
</feature>
<dbReference type="AlphaFoldDB" id="A0AAE0BMF6"/>
<feature type="region of interest" description="Disordered" evidence="2">
    <location>
        <begin position="392"/>
        <end position="429"/>
    </location>
</feature>
<evidence type="ECO:0000256" key="1">
    <source>
        <dbReference type="SAM" id="Coils"/>
    </source>
</evidence>
<reference evidence="3 4" key="1">
    <citation type="journal article" date="2015" name="Genome Biol. Evol.">
        <title>Comparative Genomics of a Bacterivorous Green Alga Reveals Evolutionary Causalities and Consequences of Phago-Mixotrophic Mode of Nutrition.</title>
        <authorList>
            <person name="Burns J.A."/>
            <person name="Paasch A."/>
            <person name="Narechania A."/>
            <person name="Kim E."/>
        </authorList>
    </citation>
    <scope>NUCLEOTIDE SEQUENCE [LARGE SCALE GENOMIC DNA]</scope>
    <source>
        <strain evidence="3 4">PLY_AMNH</strain>
    </source>
</reference>
<accession>A0AAE0BMF6</accession>
<protein>
    <submittedName>
        <fullName evidence="3">Uncharacterized protein</fullName>
    </submittedName>
</protein>
<keyword evidence="4" id="KW-1185">Reference proteome</keyword>
<sequence>MTTEELLADLQAERAYSAELASKVQAQAGELHALADELELASDYRSLCEAKLKEFDPDIELPLRELEKMAHSAEARTLEAQTQARQMKTQLEVTEKELATARLKAETLQCQLAKEESARKSAEAYLTKLEFRVGKNSKKTNLLRRNHSLQNSLEKSERDKAILSESLEVESIEVQDLRRCVRELSLALDDEALRVGAEDSAALLDLSRLRQQLQHTEIAHSETADEVMAMGTSVKQMHAKLAETNEREQELAGHLEHLQEERDGLWRLVCDLIGENPNEMPLPPPGTPEAAQMIAGRRHSPSKGAPASDGSAALHHEDQSELRRELMEKRGELREAMAMHAELLSRVGLDQGRWAVMRDAVKELEGLKAELAQNTTRMRALEGAAPHRLPIPSENLWSRGGKKARLAPSGASTRVPGKGVEASRSATRS</sequence>
<dbReference type="Proteomes" id="UP001190700">
    <property type="component" value="Unassembled WGS sequence"/>
</dbReference>
<dbReference type="EMBL" id="LGRX02033973">
    <property type="protein sequence ID" value="KAK3239276.1"/>
    <property type="molecule type" value="Genomic_DNA"/>
</dbReference>
<organism evidence="3 4">
    <name type="scientific">Cymbomonas tetramitiformis</name>
    <dbReference type="NCBI Taxonomy" id="36881"/>
    <lineage>
        <taxon>Eukaryota</taxon>
        <taxon>Viridiplantae</taxon>
        <taxon>Chlorophyta</taxon>
        <taxon>Pyramimonadophyceae</taxon>
        <taxon>Pyramimonadales</taxon>
        <taxon>Pyramimonadaceae</taxon>
        <taxon>Cymbomonas</taxon>
    </lineage>
</organism>
<evidence type="ECO:0000256" key="2">
    <source>
        <dbReference type="SAM" id="MobiDB-lite"/>
    </source>
</evidence>
<evidence type="ECO:0000313" key="4">
    <source>
        <dbReference type="Proteomes" id="UP001190700"/>
    </source>
</evidence>
<proteinExistence type="predicted"/>
<gene>
    <name evidence="3" type="ORF">CYMTET_50782</name>
</gene>